<dbReference type="AlphaFoldDB" id="A0A1A8SA97"/>
<protein>
    <submittedName>
        <fullName evidence="1">Uncharacterized protein</fullName>
    </submittedName>
</protein>
<sequence>MELHTHACETSNRSALPKESIHLHIYPYMLLSIHPSIHPI</sequence>
<dbReference type="EMBL" id="HAEI01012011">
    <property type="protein sequence ID" value="SBS14479.1"/>
    <property type="molecule type" value="Transcribed_RNA"/>
</dbReference>
<feature type="non-terminal residue" evidence="1">
    <location>
        <position position="40"/>
    </location>
</feature>
<name>A0A1A8SA97_9TELE</name>
<reference evidence="1" key="2">
    <citation type="submission" date="2016-06" db="EMBL/GenBank/DDBJ databases">
        <title>The genome of a short-lived fish provides insights into sex chromosome evolution and the genetic control of aging.</title>
        <authorList>
            <person name="Reichwald K."/>
            <person name="Felder M."/>
            <person name="Petzold A."/>
            <person name="Koch P."/>
            <person name="Groth M."/>
            <person name="Platzer M."/>
        </authorList>
    </citation>
    <scope>NUCLEOTIDE SEQUENCE</scope>
    <source>
        <tissue evidence="1">Brain</tissue>
    </source>
</reference>
<organism evidence="1">
    <name type="scientific">Nothobranchius rachovii</name>
    <name type="common">bluefin notho</name>
    <dbReference type="NCBI Taxonomy" id="451742"/>
    <lineage>
        <taxon>Eukaryota</taxon>
        <taxon>Metazoa</taxon>
        <taxon>Chordata</taxon>
        <taxon>Craniata</taxon>
        <taxon>Vertebrata</taxon>
        <taxon>Euteleostomi</taxon>
        <taxon>Actinopterygii</taxon>
        <taxon>Neopterygii</taxon>
        <taxon>Teleostei</taxon>
        <taxon>Neoteleostei</taxon>
        <taxon>Acanthomorphata</taxon>
        <taxon>Ovalentaria</taxon>
        <taxon>Atherinomorphae</taxon>
        <taxon>Cyprinodontiformes</taxon>
        <taxon>Nothobranchiidae</taxon>
        <taxon>Nothobranchius</taxon>
    </lineage>
</organism>
<proteinExistence type="predicted"/>
<accession>A0A1A8SA97</accession>
<reference evidence="1" key="1">
    <citation type="submission" date="2016-05" db="EMBL/GenBank/DDBJ databases">
        <authorList>
            <person name="Lavstsen T."/>
            <person name="Jespersen J.S."/>
        </authorList>
    </citation>
    <scope>NUCLEOTIDE SEQUENCE</scope>
    <source>
        <tissue evidence="1">Brain</tissue>
    </source>
</reference>
<gene>
    <name evidence="1" type="primary">CABZ01023601.1</name>
</gene>
<evidence type="ECO:0000313" key="1">
    <source>
        <dbReference type="EMBL" id="SBS14479.1"/>
    </source>
</evidence>